<dbReference type="CDD" id="cd00077">
    <property type="entry name" value="HDc"/>
    <property type="match status" value="1"/>
</dbReference>
<dbReference type="RefSeq" id="WP_112992927.1">
    <property type="nucleotide sequence ID" value="NZ_PTLZ01000004.1"/>
</dbReference>
<dbReference type="SMART" id="SM00471">
    <property type="entry name" value="HDc"/>
    <property type="match status" value="1"/>
</dbReference>
<accession>A0A4R6G3V0</accession>
<keyword evidence="3" id="KW-1185">Reference proteome</keyword>
<dbReference type="AlphaFoldDB" id="A0A4R6G3V0"/>
<proteinExistence type="predicted"/>
<dbReference type="GO" id="GO:0016740">
    <property type="term" value="F:transferase activity"/>
    <property type="evidence" value="ECO:0007669"/>
    <property type="project" value="UniProtKB-KW"/>
</dbReference>
<comment type="caution">
    <text evidence="2">The sequence shown here is derived from an EMBL/GenBank/DDBJ whole genome shotgun (WGS) entry which is preliminary data.</text>
</comment>
<evidence type="ECO:0000313" key="3">
    <source>
        <dbReference type="Proteomes" id="UP000294737"/>
    </source>
</evidence>
<dbReference type="Proteomes" id="UP000294737">
    <property type="component" value="Unassembled WGS sequence"/>
</dbReference>
<sequence>MLKQINVEQLRVGMFVQKFCSTWDESPFWRTSLLLDNLKDLQKIQVSDVAAVWIDTSKGLDVEKPVAEKNEAELTTQKIAPSPIVVPRRASFDDEMARAKKICADGKTAVTTMFQEARMGNALNTAHAHSLVEEISSSVMRNPDALISLARLKNKDDYTYMHSIAVCALMIALAKKLKLDDKQTRDAGLAGLLHDVGKMMVSQSILDKPGKLTDDEFVAVKEHPVEGHKILLESPDVTEAALDVCLHHHERFDGTGYPHRLEGENISLFARMGAVCDVYDAITSNRVYKAGWEPSESLRRMAEWKGHFDPAVFQAFVKCIGIYPTGALVKLKTGRIGVVVEQSENSLLTPKVKVFFSVKSNAYITPEVVDLARLEGYDKIMGLEDAEKLGLKNVHGIWAGVA</sequence>
<name>A0A4R6G3V0_9BURK</name>
<dbReference type="NCBIfam" id="TIGR00277">
    <property type="entry name" value="HDIG"/>
    <property type="match status" value="1"/>
</dbReference>
<dbReference type="PROSITE" id="PS51832">
    <property type="entry name" value="HD_GYP"/>
    <property type="match status" value="1"/>
</dbReference>
<dbReference type="SUPFAM" id="SSF109604">
    <property type="entry name" value="HD-domain/PDEase-like"/>
    <property type="match status" value="1"/>
</dbReference>
<dbReference type="InterPro" id="IPR021812">
    <property type="entry name" value="DUF3391"/>
</dbReference>
<dbReference type="PANTHER" id="PTHR43155:SF2">
    <property type="entry name" value="CYCLIC DI-GMP PHOSPHODIESTERASE PA4108"/>
    <property type="match status" value="1"/>
</dbReference>
<organism evidence="2 3">
    <name type="scientific">Herminiimonas fonticola</name>
    <dbReference type="NCBI Taxonomy" id="303380"/>
    <lineage>
        <taxon>Bacteria</taxon>
        <taxon>Pseudomonadati</taxon>
        <taxon>Pseudomonadota</taxon>
        <taxon>Betaproteobacteria</taxon>
        <taxon>Burkholderiales</taxon>
        <taxon>Oxalobacteraceae</taxon>
        <taxon>Herminiimonas</taxon>
    </lineage>
</organism>
<dbReference type="Pfam" id="PF13487">
    <property type="entry name" value="HD_5"/>
    <property type="match status" value="1"/>
</dbReference>
<gene>
    <name evidence="2" type="ORF">EV677_2638</name>
</gene>
<dbReference type="Gene3D" id="1.10.3210.10">
    <property type="entry name" value="Hypothetical protein af1432"/>
    <property type="match status" value="1"/>
</dbReference>
<dbReference type="PANTHER" id="PTHR43155">
    <property type="entry name" value="CYCLIC DI-GMP PHOSPHODIESTERASE PA4108-RELATED"/>
    <property type="match status" value="1"/>
</dbReference>
<protein>
    <submittedName>
        <fullName evidence="2">Putative nucleotidyltransferase with HDIG domain</fullName>
    </submittedName>
</protein>
<dbReference type="OrthoDB" id="9764808at2"/>
<evidence type="ECO:0000259" key="1">
    <source>
        <dbReference type="PROSITE" id="PS51832"/>
    </source>
</evidence>
<feature type="domain" description="HD-GYP" evidence="1">
    <location>
        <begin position="135"/>
        <end position="332"/>
    </location>
</feature>
<evidence type="ECO:0000313" key="2">
    <source>
        <dbReference type="EMBL" id="TDN89047.1"/>
    </source>
</evidence>
<reference evidence="2 3" key="1">
    <citation type="submission" date="2019-03" db="EMBL/GenBank/DDBJ databases">
        <title>Genomic Encyclopedia of Type Strains, Phase IV (KMG-IV): sequencing the most valuable type-strain genomes for metagenomic binning, comparative biology and taxonomic classification.</title>
        <authorList>
            <person name="Goeker M."/>
        </authorList>
    </citation>
    <scope>NUCLEOTIDE SEQUENCE [LARGE SCALE GENOMIC DNA]</scope>
    <source>
        <strain evidence="2 3">DSM 18555</strain>
    </source>
</reference>
<keyword evidence="2" id="KW-0808">Transferase</keyword>
<dbReference type="InterPro" id="IPR037522">
    <property type="entry name" value="HD_GYP_dom"/>
</dbReference>
<dbReference type="InterPro" id="IPR006675">
    <property type="entry name" value="HDIG_dom"/>
</dbReference>
<dbReference type="EMBL" id="SNWF01000006">
    <property type="protein sequence ID" value="TDN89047.1"/>
    <property type="molecule type" value="Genomic_DNA"/>
</dbReference>
<dbReference type="Pfam" id="PF11871">
    <property type="entry name" value="DUF3391"/>
    <property type="match status" value="1"/>
</dbReference>
<dbReference type="InterPro" id="IPR003607">
    <property type="entry name" value="HD/PDEase_dom"/>
</dbReference>
<dbReference type="GO" id="GO:0008081">
    <property type="term" value="F:phosphoric diester hydrolase activity"/>
    <property type="evidence" value="ECO:0007669"/>
    <property type="project" value="UniProtKB-ARBA"/>
</dbReference>